<organism evidence="1 2">
    <name type="scientific">Mycteria americana</name>
    <name type="common">Wood stork</name>
    <dbReference type="NCBI Taxonomy" id="33587"/>
    <lineage>
        <taxon>Eukaryota</taxon>
        <taxon>Metazoa</taxon>
        <taxon>Chordata</taxon>
        <taxon>Craniata</taxon>
        <taxon>Vertebrata</taxon>
        <taxon>Euteleostomi</taxon>
        <taxon>Archelosauria</taxon>
        <taxon>Archosauria</taxon>
        <taxon>Dinosauria</taxon>
        <taxon>Saurischia</taxon>
        <taxon>Theropoda</taxon>
        <taxon>Coelurosauria</taxon>
        <taxon>Aves</taxon>
        <taxon>Neognathae</taxon>
        <taxon>Neoaves</taxon>
        <taxon>Aequornithes</taxon>
        <taxon>Ciconiiformes</taxon>
        <taxon>Ciconiidae</taxon>
        <taxon>Mycteria</taxon>
    </lineage>
</organism>
<comment type="caution">
    <text evidence="1">The sequence shown here is derived from an EMBL/GenBank/DDBJ whole genome shotgun (WGS) entry which is preliminary data.</text>
</comment>
<evidence type="ECO:0000313" key="2">
    <source>
        <dbReference type="Proteomes" id="UP001333110"/>
    </source>
</evidence>
<protein>
    <submittedName>
        <fullName evidence="1">Uncharacterized protein</fullName>
    </submittedName>
</protein>
<dbReference type="Proteomes" id="UP001333110">
    <property type="component" value="Unassembled WGS sequence"/>
</dbReference>
<sequence length="183" mass="20495">MEDSTATRTCLDNAPKSVCMQNLYNMGMHSVSRYNLKLKGYHCESCLSATLVLHQVKYVRQEPSNNLCEGVQQTAKIVRRLEHVPCEERLRDLGLFSLEETRLCGDLTAAWRLLRRQSQALYGAVQKGGAINWNRRGADLTKGKKCFPSEAGSQTGSAISFIAGFQDRTRQSLKQRGLNSVLL</sequence>
<keyword evidence="2" id="KW-1185">Reference proteome</keyword>
<dbReference type="EMBL" id="JAUNZN010000007">
    <property type="protein sequence ID" value="KAK4819207.1"/>
    <property type="molecule type" value="Genomic_DNA"/>
</dbReference>
<dbReference type="AlphaFoldDB" id="A0AAN7N3N5"/>
<evidence type="ECO:0000313" key="1">
    <source>
        <dbReference type="EMBL" id="KAK4819207.1"/>
    </source>
</evidence>
<accession>A0AAN7N3N5</accession>
<proteinExistence type="predicted"/>
<gene>
    <name evidence="1" type="ORF">QYF61_026823</name>
</gene>
<reference evidence="1 2" key="1">
    <citation type="journal article" date="2023" name="J. Hered.">
        <title>Chromosome-level genome of the wood stork (Mycteria americana) provides insight into avian chromosome evolution.</title>
        <authorList>
            <person name="Flamio R. Jr."/>
            <person name="Ramstad K.M."/>
        </authorList>
    </citation>
    <scope>NUCLEOTIDE SEQUENCE [LARGE SCALE GENOMIC DNA]</scope>
    <source>
        <strain evidence="1">JAX WOST 10</strain>
    </source>
</reference>
<name>A0AAN7N3N5_MYCAM</name>